<comment type="caution">
    <text evidence="8">The sequence shown here is derived from an EMBL/GenBank/DDBJ whole genome shotgun (WGS) entry which is preliminary data.</text>
</comment>
<organism evidence="8">
    <name type="scientific">Solanum chilense</name>
    <name type="common">Tomato</name>
    <name type="synonym">Lycopersicon chilense</name>
    <dbReference type="NCBI Taxonomy" id="4083"/>
    <lineage>
        <taxon>Eukaryota</taxon>
        <taxon>Viridiplantae</taxon>
        <taxon>Streptophyta</taxon>
        <taxon>Embryophyta</taxon>
        <taxon>Tracheophyta</taxon>
        <taxon>Spermatophyta</taxon>
        <taxon>Magnoliopsida</taxon>
        <taxon>eudicotyledons</taxon>
        <taxon>Gunneridae</taxon>
        <taxon>Pentapetalae</taxon>
        <taxon>asterids</taxon>
        <taxon>lamiids</taxon>
        <taxon>Solanales</taxon>
        <taxon>Solanaceae</taxon>
        <taxon>Solanoideae</taxon>
        <taxon>Solaneae</taxon>
        <taxon>Solanum</taxon>
        <taxon>Solanum subgen. Lycopersicon</taxon>
    </lineage>
</organism>
<keyword evidence="4" id="KW-0238">DNA-binding</keyword>
<dbReference type="InterPro" id="IPR001471">
    <property type="entry name" value="AP2/ERF_dom"/>
</dbReference>
<evidence type="ECO:0000256" key="5">
    <source>
        <dbReference type="ARBA" id="ARBA00023163"/>
    </source>
</evidence>
<evidence type="ECO:0000256" key="6">
    <source>
        <dbReference type="ARBA" id="ARBA00023242"/>
    </source>
</evidence>
<dbReference type="AlphaFoldDB" id="A0A6N2CCZ8"/>
<feature type="domain" description="AP2/ERF" evidence="7">
    <location>
        <begin position="23"/>
        <end position="83"/>
    </location>
</feature>
<dbReference type="EMBL" id="RXGB01000600">
    <property type="protein sequence ID" value="TMX02682.1"/>
    <property type="molecule type" value="Genomic_DNA"/>
</dbReference>
<dbReference type="PRINTS" id="PR00367">
    <property type="entry name" value="ETHRSPELEMNT"/>
</dbReference>
<dbReference type="PANTHER" id="PTHR31677:SF228">
    <property type="entry name" value="ETHYLENE-RESPONSIVE TRANSCRIPTION FACTOR 10-RELATED"/>
    <property type="match status" value="1"/>
</dbReference>
<keyword evidence="2" id="KW-0936">Ethylene signaling pathway</keyword>
<keyword evidence="3" id="KW-0805">Transcription regulation</keyword>
<dbReference type="InterPro" id="IPR036955">
    <property type="entry name" value="AP2/ERF_dom_sf"/>
</dbReference>
<dbReference type="GO" id="GO:0003677">
    <property type="term" value="F:DNA binding"/>
    <property type="evidence" value="ECO:0007669"/>
    <property type="project" value="UniProtKB-KW"/>
</dbReference>
<protein>
    <recommendedName>
        <fullName evidence="7">AP2/ERF domain-containing protein</fullName>
    </recommendedName>
</protein>
<reference evidence="8" key="1">
    <citation type="submission" date="2019-05" db="EMBL/GenBank/DDBJ databases">
        <title>The de novo reference genome and transcriptome assemblies of the wild tomato species Solanum chilense.</title>
        <authorList>
            <person name="Stam R."/>
            <person name="Nosenko T."/>
            <person name="Hoerger A.C."/>
            <person name="Stephan W."/>
            <person name="Seidel M.A."/>
            <person name="Kuhn J.M.M."/>
            <person name="Haberer G."/>
            <person name="Tellier A."/>
        </authorList>
    </citation>
    <scope>NUCLEOTIDE SEQUENCE</scope>
    <source>
        <tissue evidence="8">Mature leaves</tissue>
    </source>
</reference>
<accession>A0A6N2CCZ8</accession>
<keyword evidence="5" id="KW-0804">Transcription</keyword>
<dbReference type="PROSITE" id="PS51032">
    <property type="entry name" value="AP2_ERF"/>
    <property type="match status" value="1"/>
</dbReference>
<dbReference type="Gene3D" id="3.30.730.10">
    <property type="entry name" value="AP2/ERF domain"/>
    <property type="match status" value="1"/>
</dbReference>
<evidence type="ECO:0000256" key="3">
    <source>
        <dbReference type="ARBA" id="ARBA00023015"/>
    </source>
</evidence>
<dbReference type="InterPro" id="IPR016177">
    <property type="entry name" value="DNA-bd_dom_sf"/>
</dbReference>
<dbReference type="GO" id="GO:0003700">
    <property type="term" value="F:DNA-binding transcription factor activity"/>
    <property type="evidence" value="ECO:0007669"/>
    <property type="project" value="InterPro"/>
</dbReference>
<evidence type="ECO:0000313" key="8">
    <source>
        <dbReference type="EMBL" id="TMX02682.1"/>
    </source>
</evidence>
<dbReference type="GO" id="GO:0009873">
    <property type="term" value="P:ethylene-activated signaling pathway"/>
    <property type="evidence" value="ECO:0007669"/>
    <property type="project" value="UniProtKB-KW"/>
</dbReference>
<evidence type="ECO:0000256" key="2">
    <source>
        <dbReference type="ARBA" id="ARBA00022745"/>
    </source>
</evidence>
<name>A0A6N2CCZ8_SOLCI</name>
<dbReference type="SUPFAM" id="SSF54171">
    <property type="entry name" value="DNA-binding domain"/>
    <property type="match status" value="1"/>
</dbReference>
<dbReference type="PANTHER" id="PTHR31677">
    <property type="entry name" value="AP2 DOMAIN CLASS TRANSCRIPTION FACTOR"/>
    <property type="match status" value="1"/>
</dbReference>
<evidence type="ECO:0000256" key="1">
    <source>
        <dbReference type="ARBA" id="ARBA00004123"/>
    </source>
</evidence>
<keyword evidence="6" id="KW-0539">Nucleus</keyword>
<proteinExistence type="predicted"/>
<comment type="subcellular location">
    <subcellularLocation>
        <location evidence="1">Nucleus</location>
    </subcellularLocation>
</comment>
<sequence length="98" mass="11021">MAKKKNDDPTTTTMVVVAPNEVQYKGLRKRPWGGGGTYEAMIINPIQKVRVFLGIFKTSDEAARPFDKETRVYDIAKTKLNFPSTNEANLKNSNNLET</sequence>
<gene>
    <name evidence="8" type="ORF">EJD97_020528</name>
</gene>
<dbReference type="SMART" id="SM00380">
    <property type="entry name" value="AP2"/>
    <property type="match status" value="1"/>
</dbReference>
<evidence type="ECO:0000259" key="7">
    <source>
        <dbReference type="PROSITE" id="PS51032"/>
    </source>
</evidence>
<dbReference type="CDD" id="cd00018">
    <property type="entry name" value="AP2"/>
    <property type="match status" value="1"/>
</dbReference>
<evidence type="ECO:0000256" key="4">
    <source>
        <dbReference type="ARBA" id="ARBA00023125"/>
    </source>
</evidence>
<dbReference type="GO" id="GO:0005634">
    <property type="term" value="C:nucleus"/>
    <property type="evidence" value="ECO:0007669"/>
    <property type="project" value="UniProtKB-SubCell"/>
</dbReference>